<comment type="caution">
    <text evidence="2">The sequence shown here is derived from an EMBL/GenBank/DDBJ whole genome shotgun (WGS) entry which is preliminary data.</text>
</comment>
<evidence type="ECO:0000259" key="1">
    <source>
        <dbReference type="Pfam" id="PF02780"/>
    </source>
</evidence>
<proteinExistence type="predicted"/>
<evidence type="ECO:0000313" key="2">
    <source>
        <dbReference type="EMBL" id="GAG01006.1"/>
    </source>
</evidence>
<reference evidence="2" key="1">
    <citation type="journal article" date="2014" name="Front. Microbiol.">
        <title>High frequency of phylogenetically diverse reductive dehalogenase-homologous genes in deep subseafloor sedimentary metagenomes.</title>
        <authorList>
            <person name="Kawai M."/>
            <person name="Futagami T."/>
            <person name="Toyoda A."/>
            <person name="Takaki Y."/>
            <person name="Nishi S."/>
            <person name="Hori S."/>
            <person name="Arai W."/>
            <person name="Tsubouchi T."/>
            <person name="Morono Y."/>
            <person name="Uchiyama I."/>
            <person name="Ito T."/>
            <person name="Fujiyama A."/>
            <person name="Inagaki F."/>
            <person name="Takami H."/>
        </authorList>
    </citation>
    <scope>NUCLEOTIDE SEQUENCE</scope>
    <source>
        <strain evidence="2">Expedition CK06-06</strain>
    </source>
</reference>
<protein>
    <recommendedName>
        <fullName evidence="1">Transketolase C-terminal domain-containing protein</fullName>
    </recommendedName>
</protein>
<dbReference type="Pfam" id="PF02780">
    <property type="entry name" value="Transketolase_C"/>
    <property type="match status" value="1"/>
</dbReference>
<dbReference type="Gene3D" id="3.40.50.920">
    <property type="match status" value="1"/>
</dbReference>
<dbReference type="InterPro" id="IPR033248">
    <property type="entry name" value="Transketolase_C"/>
</dbReference>
<dbReference type="InterPro" id="IPR009014">
    <property type="entry name" value="Transketo_C/PFOR_II"/>
</dbReference>
<dbReference type="AlphaFoldDB" id="X0VKE0"/>
<sequence length="86" mass="9450">DREIVEDIAERVKLIVTIEEHTIIGGLGGAVSEILAQMSQPRARLQMVGLPGCFSSIVGDQEYLRKVYGMSVEGIVEKVKGTFEEE</sequence>
<dbReference type="SUPFAM" id="SSF52922">
    <property type="entry name" value="TK C-terminal domain-like"/>
    <property type="match status" value="1"/>
</dbReference>
<gene>
    <name evidence="2" type="ORF">S01H1_43596</name>
</gene>
<accession>X0VKE0</accession>
<feature type="non-terminal residue" evidence="2">
    <location>
        <position position="1"/>
    </location>
</feature>
<organism evidence="2">
    <name type="scientific">marine sediment metagenome</name>
    <dbReference type="NCBI Taxonomy" id="412755"/>
    <lineage>
        <taxon>unclassified sequences</taxon>
        <taxon>metagenomes</taxon>
        <taxon>ecological metagenomes</taxon>
    </lineage>
</organism>
<name>X0VKE0_9ZZZZ</name>
<feature type="domain" description="Transketolase C-terminal" evidence="1">
    <location>
        <begin position="1"/>
        <end position="75"/>
    </location>
</feature>
<dbReference type="EMBL" id="BARS01027775">
    <property type="protein sequence ID" value="GAG01006.1"/>
    <property type="molecule type" value="Genomic_DNA"/>
</dbReference>